<accession>A0A0B4XID5</accession>
<evidence type="ECO:0008006" key="3">
    <source>
        <dbReference type="Google" id="ProtNLM"/>
    </source>
</evidence>
<dbReference type="EMBL" id="CP004387">
    <property type="protein sequence ID" value="AJD47944.1"/>
    <property type="molecule type" value="Genomic_DNA"/>
</dbReference>
<proteinExistence type="predicted"/>
<organism evidence="1 2">
    <name type="scientific">Isoalcanivorax pacificus W11-5</name>
    <dbReference type="NCBI Taxonomy" id="391936"/>
    <lineage>
        <taxon>Bacteria</taxon>
        <taxon>Pseudomonadati</taxon>
        <taxon>Pseudomonadota</taxon>
        <taxon>Gammaproteobacteria</taxon>
        <taxon>Oceanospirillales</taxon>
        <taxon>Alcanivoracaceae</taxon>
        <taxon>Isoalcanivorax</taxon>
    </lineage>
</organism>
<evidence type="ECO:0000313" key="2">
    <source>
        <dbReference type="Proteomes" id="UP000006764"/>
    </source>
</evidence>
<dbReference type="KEGG" id="apac:S7S_07640"/>
<gene>
    <name evidence="1" type="ORF">S7S_07640</name>
</gene>
<protein>
    <recommendedName>
        <fullName evidence="3">Lipoprotein</fullName>
    </recommendedName>
</protein>
<dbReference type="AlphaFoldDB" id="A0A0B4XID5"/>
<keyword evidence="2" id="KW-1185">Reference proteome</keyword>
<name>A0A0B4XID5_9GAMM</name>
<dbReference type="HOGENOM" id="CLU_1275477_0_0_6"/>
<sequence>MSGPTRMLLSSALAGVVFLTGCASTSDIATRYGAISLDGNTLLLATRSPDPQVRKRWENACEPAFRKQGYDVTQSFTVLPAWFATGTDELERWASANGIRNILVAELTGLLPAPPNYNPPEVLSGNNMHHDVQIMVPAREYRETRDAPQANQNIEVNLLNNEGHILWRADMVTREANNIPAIARSQCEALARALRQAG</sequence>
<dbReference type="Proteomes" id="UP000006764">
    <property type="component" value="Chromosome"/>
</dbReference>
<reference evidence="1 2" key="1">
    <citation type="journal article" date="2012" name="J. Bacteriol.">
        <title>Genome sequence of an alkane-degrading bacterium, Alcanivorax pacificus type strain W11-5, isolated from deep sea sediment.</title>
        <authorList>
            <person name="Lai Q."/>
            <person name="Shao Z."/>
        </authorList>
    </citation>
    <scope>NUCLEOTIDE SEQUENCE [LARGE SCALE GENOMIC DNA]</scope>
    <source>
        <strain evidence="1 2">W11-5</strain>
    </source>
</reference>
<dbReference type="PROSITE" id="PS51257">
    <property type="entry name" value="PROKAR_LIPOPROTEIN"/>
    <property type="match status" value="1"/>
</dbReference>
<evidence type="ECO:0000313" key="1">
    <source>
        <dbReference type="EMBL" id="AJD47944.1"/>
    </source>
</evidence>